<protein>
    <submittedName>
        <fullName evidence="1">5'-nucleotidase</fullName>
    </submittedName>
</protein>
<keyword evidence="2" id="KW-1185">Reference proteome</keyword>
<evidence type="ECO:0000313" key="1">
    <source>
        <dbReference type="EMBL" id="MCQ5122501.1"/>
    </source>
</evidence>
<reference evidence="1 2" key="1">
    <citation type="submission" date="2022-06" db="EMBL/GenBank/DDBJ databases">
        <title>Isolation of gut microbiota from human fecal samples.</title>
        <authorList>
            <person name="Pamer E.G."/>
            <person name="Barat B."/>
            <person name="Waligurski E."/>
            <person name="Medina S."/>
            <person name="Paddock L."/>
            <person name="Mostad J."/>
        </authorList>
    </citation>
    <scope>NUCLEOTIDE SEQUENCE [LARGE SCALE GENOMIC DNA]</scope>
    <source>
        <strain evidence="1 2">DFI.6.1</strain>
    </source>
</reference>
<dbReference type="Proteomes" id="UP001524435">
    <property type="component" value="Unassembled WGS sequence"/>
</dbReference>
<sequence length="299" mass="33433">MPKSLAGCLAVGISSRALFDLSYENAIFEKAGLEAYTDYQREHEHDVLKPGTGFPLVRSLLTLNDLEPKRKRVEVVILSHNSVETGLRIFHSIAHYQLDISRAAFCGDHDLFPYLRAFSIDLFLSAEESDVQEAIRHHYAAGLIYPSVSNEYEALPIRIAFDGDAVLFSDEAEQIYQKEGLDAFVRHEVENAAKPLPQGPFAHFLQAIAQLQEEFKGREAPIITALVTARNAPAHERVVSTFRAWHVTVDQSFFLGGLSKQPILAAFRPHIFFDDQQVHGEAASAFVPSARVAYPKRES</sequence>
<gene>
    <name evidence="1" type="ORF">NE663_09555</name>
</gene>
<dbReference type="Pfam" id="PF06189">
    <property type="entry name" value="5-nucleotidase"/>
    <property type="match status" value="1"/>
</dbReference>
<dbReference type="PANTHER" id="PTHR31367">
    <property type="entry name" value="CYTOSOLIC 5'-NUCLEOTIDASE 1 FAMILY MEMBER"/>
    <property type="match status" value="1"/>
</dbReference>
<proteinExistence type="predicted"/>
<dbReference type="PANTHER" id="PTHR31367:SF5">
    <property type="entry name" value="CYTOSOLIC 5'-NUCLEOTIDASE 1A"/>
    <property type="match status" value="1"/>
</dbReference>
<comment type="caution">
    <text evidence="1">The sequence shown here is derived from an EMBL/GenBank/DDBJ whole genome shotgun (WGS) entry which is preliminary data.</text>
</comment>
<dbReference type="EMBL" id="JANGCH010000016">
    <property type="protein sequence ID" value="MCQ5122501.1"/>
    <property type="molecule type" value="Genomic_DNA"/>
</dbReference>
<evidence type="ECO:0000313" key="2">
    <source>
        <dbReference type="Proteomes" id="UP001524435"/>
    </source>
</evidence>
<dbReference type="RefSeq" id="WP_102266642.1">
    <property type="nucleotide sequence ID" value="NZ_CALVCM010000003.1"/>
</dbReference>
<name>A0ABT1SMP8_9FIRM</name>
<accession>A0ABT1SMP8</accession>
<dbReference type="InterPro" id="IPR010394">
    <property type="entry name" value="5-nucleotidase"/>
</dbReference>
<organism evidence="1 2">
    <name type="scientific">Massilicoli timonensis</name>
    <dbReference type="NCBI Taxonomy" id="2015901"/>
    <lineage>
        <taxon>Bacteria</taxon>
        <taxon>Bacillati</taxon>
        <taxon>Bacillota</taxon>
        <taxon>Erysipelotrichia</taxon>
        <taxon>Erysipelotrichales</taxon>
        <taxon>Erysipelotrichaceae</taxon>
        <taxon>Massilicoli</taxon>
    </lineage>
</organism>